<dbReference type="PANTHER" id="PTHR33498:SF1">
    <property type="entry name" value="TRANSPOSASE FOR INSERTION SEQUENCE ELEMENT IS1557"/>
    <property type="match status" value="1"/>
</dbReference>
<dbReference type="RefSeq" id="WP_096699230.1">
    <property type="nucleotide sequence ID" value="NZ_CP023483.1"/>
</dbReference>
<evidence type="ECO:0000313" key="2">
    <source>
        <dbReference type="EMBL" id="ATF25073.1"/>
    </source>
</evidence>
<dbReference type="KEGG" id="bths:CNY62_01020"/>
<dbReference type="NCBIfam" id="NF033550">
    <property type="entry name" value="transpos_ISL3"/>
    <property type="match status" value="1"/>
</dbReference>
<sequence>MSTITSNNIANSSGITDENISFSKTWCEKQVIKGFSSICYYGTLTYTPSRCSNCGFTSETVKIIKYGTKLSRITLTKSANLPTYLFLKKQRFYCEGCHTTFTASSSLVKRNCFISKRVIQAISSEGQFISSEKDIAYRHSVSPTTVNRAIHQWSHQFKPSYGSLPAHLSMDEFKSVKSADSQISFIFTDARKHEIMDILPTRRLHHLKDYFLNYSYEARASVKTVVVDMNAPYTSLIRDVFPKAIVIIDRFHLVQLVMRSLNQTRIKLMNRYNTSRPEDKKVYRKLKSYWKLLLKNKTELSDSDYRYQRLFKGPKSSMGIIDYIMTLDVEFKATYQVAQNLLVAVQHKNISAYQTLVLSENKLISPQMKRSLRTLKKYLPEIANSFKYNDSNGHLEGINNKIKMIKRISFGYRNFTNFRNRILLGFNNKRVAS</sequence>
<proteinExistence type="predicted"/>
<protein>
    <submittedName>
        <fullName evidence="2">ISL3 family transposase</fullName>
    </submittedName>
</protein>
<keyword evidence="3" id="KW-1185">Reference proteome</keyword>
<evidence type="ECO:0000313" key="3">
    <source>
        <dbReference type="Proteomes" id="UP000243591"/>
    </source>
</evidence>
<dbReference type="InterPro" id="IPR047951">
    <property type="entry name" value="Transpos_ISL3"/>
</dbReference>
<dbReference type="EMBL" id="CP023483">
    <property type="protein sequence ID" value="ATF25073.1"/>
    <property type="molecule type" value="Genomic_DNA"/>
</dbReference>
<accession>A0A291BV60</accession>
<dbReference type="AlphaFoldDB" id="A0A291BV60"/>
<name>A0A291BV60_BROTH</name>
<dbReference type="Pfam" id="PF01610">
    <property type="entry name" value="DDE_Tnp_ISL3"/>
    <property type="match status" value="1"/>
</dbReference>
<dbReference type="Proteomes" id="UP000243591">
    <property type="component" value="Chromosome"/>
</dbReference>
<dbReference type="InterPro" id="IPR002560">
    <property type="entry name" value="Transposase_DDE"/>
</dbReference>
<feature type="domain" description="Transposase IS204/IS1001/IS1096/IS1165 DDE" evidence="1">
    <location>
        <begin position="168"/>
        <end position="422"/>
    </location>
</feature>
<gene>
    <name evidence="2" type="ORF">CNY62_01020</name>
</gene>
<dbReference type="PANTHER" id="PTHR33498">
    <property type="entry name" value="TRANSPOSASE FOR INSERTION SEQUENCE ELEMENT IS1557"/>
    <property type="match status" value="1"/>
</dbReference>
<reference evidence="2 3" key="1">
    <citation type="submission" date="2017-09" db="EMBL/GenBank/DDBJ databases">
        <title>Complete Genome Sequences of Two Strains of the Meat Spoilage Bacterium Brochothrix thermosphacta Isolated from Ground Chicken.</title>
        <authorList>
            <person name="Paoli G.C."/>
            <person name="Wijey C."/>
            <person name="Chen C.-Y."/>
            <person name="Nguyen L."/>
            <person name="Yan X."/>
            <person name="Irwin P.L."/>
        </authorList>
    </citation>
    <scope>NUCLEOTIDE SEQUENCE [LARGE SCALE GENOMIC DNA]</scope>
    <source>
        <strain evidence="2 3">BI</strain>
    </source>
</reference>
<dbReference type="OrthoDB" id="6197054at2"/>
<evidence type="ECO:0000259" key="1">
    <source>
        <dbReference type="Pfam" id="PF01610"/>
    </source>
</evidence>
<organism evidence="2 3">
    <name type="scientific">Brochothrix thermosphacta</name>
    <name type="common">Microbacterium thermosphactum</name>
    <dbReference type="NCBI Taxonomy" id="2756"/>
    <lineage>
        <taxon>Bacteria</taxon>
        <taxon>Bacillati</taxon>
        <taxon>Bacillota</taxon>
        <taxon>Bacilli</taxon>
        <taxon>Bacillales</taxon>
        <taxon>Listeriaceae</taxon>
        <taxon>Brochothrix</taxon>
    </lineage>
</organism>